<gene>
    <name evidence="1" type="ORF">NMW_1375</name>
</gene>
<proteinExistence type="predicted"/>
<name>C6SKA6_NEIME</name>
<evidence type="ECO:0000313" key="1">
    <source>
        <dbReference type="EMBL" id="CBA07992.1"/>
    </source>
</evidence>
<dbReference type="EMBL" id="AM889138">
    <property type="protein sequence ID" value="CBA07992.1"/>
    <property type="molecule type" value="Genomic_DNA"/>
</dbReference>
<sequence length="95" mass="10659">MLDGKPRTPYFHASTKICRTSGRNRSAADSASHRFISLPSPCKGLSLFQTAYRADIQPQARMLLSAHAVLPHFVPQYGREFRHTARFDSVNISGR</sequence>
<organism evidence="1">
    <name type="scientific">Neisseria meningitidis alpha275</name>
    <dbReference type="NCBI Taxonomy" id="295996"/>
    <lineage>
        <taxon>Bacteria</taxon>
        <taxon>Pseudomonadati</taxon>
        <taxon>Pseudomonadota</taxon>
        <taxon>Betaproteobacteria</taxon>
        <taxon>Neisseriales</taxon>
        <taxon>Neisseriaceae</taxon>
        <taxon>Neisseria</taxon>
    </lineage>
</organism>
<protein>
    <submittedName>
        <fullName evidence="1">Uncharacterized protein</fullName>
    </submittedName>
</protein>
<accession>C6SKA6</accession>
<reference evidence="1" key="1">
    <citation type="journal article" date="2008" name="Proc. Natl. Acad. Sci. U.S.A.">
        <title>Whole-genome comparison of disease and carriage strains provides insights into virulence evolution in Neisseria meningitidis.</title>
        <authorList>
            <person name="Schoen C."/>
            <person name="Blom J."/>
            <person name="Claus H."/>
            <person name="Schramm-Glueck A."/>
            <person name="Brandt P."/>
            <person name="Mueller T."/>
            <person name="Goesmann A."/>
            <person name="Joseph B."/>
            <person name="Konietzny S."/>
            <person name="Kurzai O."/>
            <person name="Schmitt C."/>
            <person name="Friedrich T."/>
            <person name="Linke B."/>
            <person name="Vogel U."/>
            <person name="Frosch M."/>
        </authorList>
    </citation>
    <scope>NUCLEOTIDE SEQUENCE</scope>
    <source>
        <strain evidence="1">Alpha275</strain>
    </source>
</reference>
<dbReference type="AlphaFoldDB" id="C6SKA6"/>